<evidence type="ECO:0000313" key="2">
    <source>
        <dbReference type="EMBL" id="WMV29280.1"/>
    </source>
</evidence>
<accession>A0AAF0QY99</accession>
<evidence type="ECO:0000313" key="3">
    <source>
        <dbReference type="Proteomes" id="UP001234989"/>
    </source>
</evidence>
<dbReference type="PANTHER" id="PTHR34072">
    <property type="entry name" value="ENZYMATIC POLYPROTEIN-RELATED"/>
    <property type="match status" value="1"/>
</dbReference>
<name>A0AAF0QY99_SOLVR</name>
<gene>
    <name evidence="2" type="ORF">MTR67_022665</name>
</gene>
<dbReference type="InterPro" id="IPR041577">
    <property type="entry name" value="RT_RNaseH_2"/>
</dbReference>
<sequence length="101" mass="11485">SISSSLTTLTQKLKDRFTSAPVLTLSEGTDGFVVYCDASRIGLGCVLIQHSKVITYASRQLKKHEKNYPTHDLELAVSLQYVFSQKDLNLQQRRWLELLKD</sequence>
<dbReference type="SUPFAM" id="SSF56672">
    <property type="entry name" value="DNA/RNA polymerases"/>
    <property type="match status" value="1"/>
</dbReference>
<dbReference type="Pfam" id="PF17919">
    <property type="entry name" value="RT_RNaseH_2"/>
    <property type="match status" value="1"/>
</dbReference>
<protein>
    <recommendedName>
        <fullName evidence="1">Reverse transcriptase/retrotransposon-derived protein RNase H-like domain-containing protein</fullName>
    </recommendedName>
</protein>
<feature type="non-terminal residue" evidence="2">
    <location>
        <position position="1"/>
    </location>
</feature>
<organism evidence="2 3">
    <name type="scientific">Solanum verrucosum</name>
    <dbReference type="NCBI Taxonomy" id="315347"/>
    <lineage>
        <taxon>Eukaryota</taxon>
        <taxon>Viridiplantae</taxon>
        <taxon>Streptophyta</taxon>
        <taxon>Embryophyta</taxon>
        <taxon>Tracheophyta</taxon>
        <taxon>Spermatophyta</taxon>
        <taxon>Magnoliopsida</taxon>
        <taxon>eudicotyledons</taxon>
        <taxon>Gunneridae</taxon>
        <taxon>Pentapetalae</taxon>
        <taxon>asterids</taxon>
        <taxon>lamiids</taxon>
        <taxon>Solanales</taxon>
        <taxon>Solanaceae</taxon>
        <taxon>Solanoideae</taxon>
        <taxon>Solaneae</taxon>
        <taxon>Solanum</taxon>
    </lineage>
</organism>
<dbReference type="AlphaFoldDB" id="A0AAF0QY99"/>
<feature type="domain" description="Reverse transcriptase/retrotransposon-derived protein RNase H-like" evidence="1">
    <location>
        <begin position="10"/>
        <end position="77"/>
    </location>
</feature>
<evidence type="ECO:0000259" key="1">
    <source>
        <dbReference type="Pfam" id="PF17919"/>
    </source>
</evidence>
<keyword evidence="3" id="KW-1185">Reference proteome</keyword>
<dbReference type="InterPro" id="IPR043502">
    <property type="entry name" value="DNA/RNA_pol_sf"/>
</dbReference>
<dbReference type="Proteomes" id="UP001234989">
    <property type="component" value="Chromosome 5"/>
</dbReference>
<dbReference type="EMBL" id="CP133616">
    <property type="protein sequence ID" value="WMV29280.1"/>
    <property type="molecule type" value="Genomic_DNA"/>
</dbReference>
<reference evidence="2" key="1">
    <citation type="submission" date="2023-08" db="EMBL/GenBank/DDBJ databases">
        <title>A de novo genome assembly of Solanum verrucosum Schlechtendal, a Mexican diploid species geographically isolated from the other diploid A-genome species in potato relatives.</title>
        <authorList>
            <person name="Hosaka K."/>
        </authorList>
    </citation>
    <scope>NUCLEOTIDE SEQUENCE</scope>
    <source>
        <tissue evidence="2">Young leaves</tissue>
    </source>
</reference>
<dbReference type="PANTHER" id="PTHR34072:SF59">
    <property type="entry name" value="CCHC-TYPE INTEGRASE"/>
    <property type="match status" value="1"/>
</dbReference>
<proteinExistence type="predicted"/>